<dbReference type="RefSeq" id="WP_085237821.1">
    <property type="nucleotide sequence ID" value="NZ_CP020773.1"/>
</dbReference>
<dbReference type="InterPro" id="IPR007163">
    <property type="entry name" value="VCA0040-like"/>
</dbReference>
<keyword evidence="1" id="KW-0472">Membrane</keyword>
<feature type="transmembrane region" description="Helical" evidence="1">
    <location>
        <begin position="155"/>
        <end position="182"/>
    </location>
</feature>
<dbReference type="EMBL" id="CP020773">
    <property type="protein sequence ID" value="ARJ51349.1"/>
    <property type="molecule type" value="Genomic_DNA"/>
</dbReference>
<evidence type="ECO:0000313" key="2">
    <source>
        <dbReference type="EMBL" id="ARJ51349.1"/>
    </source>
</evidence>
<feature type="transmembrane region" description="Helical" evidence="1">
    <location>
        <begin position="56"/>
        <end position="81"/>
    </location>
</feature>
<dbReference type="PANTHER" id="PTHR37308">
    <property type="entry name" value="INTEGRAL MEMBRANE PROTEIN"/>
    <property type="match status" value="1"/>
</dbReference>
<keyword evidence="1" id="KW-1133">Transmembrane helix</keyword>
<gene>
    <name evidence="2" type="ORF">B5P37_08510</name>
</gene>
<evidence type="ECO:0000256" key="1">
    <source>
        <dbReference type="SAM" id="Phobius"/>
    </source>
</evidence>
<dbReference type="KEGG" id="slz:B5P37_08510"/>
<accession>A0AAC9RT67</accession>
<organism evidence="2 3">
    <name type="scientific">Staphylococcus lutrae</name>
    <dbReference type="NCBI Taxonomy" id="155085"/>
    <lineage>
        <taxon>Bacteria</taxon>
        <taxon>Bacillati</taxon>
        <taxon>Bacillota</taxon>
        <taxon>Bacilli</taxon>
        <taxon>Bacillales</taxon>
        <taxon>Staphylococcaceae</taxon>
        <taxon>Staphylococcus</taxon>
    </lineage>
</organism>
<evidence type="ECO:0000313" key="3">
    <source>
        <dbReference type="Proteomes" id="UP000242864"/>
    </source>
</evidence>
<feature type="transmembrane region" description="Helical" evidence="1">
    <location>
        <begin position="12"/>
        <end position="36"/>
    </location>
</feature>
<keyword evidence="3" id="KW-1185">Reference proteome</keyword>
<feature type="transmembrane region" description="Helical" evidence="1">
    <location>
        <begin position="231"/>
        <end position="249"/>
    </location>
</feature>
<sequence length="290" mass="31380">MSKFKLSNIPRGFAMGVSDLIPGVSGGTIALLLGIYDDFIQSVSGVFSKNFKKSILFLLPIVIGMGLAIGILSSVINYLLAEHPVPTMFFFFGLILGIIPFLLRISRYRQTYHIQHWLVMLVCVIILASMAFFKGDSSHAVPSHIDVSGPMLIKYLIAGICASSAMLLPGISGSFVLLLFGVYSTVTFSISEAVRFNFEGLPVILLVGVGVVIGFVIASKIITFLLEHYTYLTYAAILGLVIGSLFSVFPGLPTTGLSWMISIVTLLVGFAISHILGRFTDDTVTHTTNE</sequence>
<dbReference type="Proteomes" id="UP000242864">
    <property type="component" value="Chromosome"/>
</dbReference>
<proteinExistence type="predicted"/>
<feature type="transmembrane region" description="Helical" evidence="1">
    <location>
        <begin position="203"/>
        <end position="225"/>
    </location>
</feature>
<protein>
    <submittedName>
        <fullName evidence="2">DUF368 domain-containing protein</fullName>
    </submittedName>
</protein>
<feature type="transmembrane region" description="Helical" evidence="1">
    <location>
        <begin position="87"/>
        <end position="105"/>
    </location>
</feature>
<feature type="transmembrane region" description="Helical" evidence="1">
    <location>
        <begin position="256"/>
        <end position="276"/>
    </location>
</feature>
<reference evidence="2 3" key="1">
    <citation type="submission" date="2017-04" db="EMBL/GenBank/DDBJ databases">
        <authorList>
            <person name="Veseli I.A."/>
            <person name="Tang C."/>
            <person name="Pombert J.-F."/>
        </authorList>
    </citation>
    <scope>NUCLEOTIDE SEQUENCE [LARGE SCALE GENOMIC DNA]</scope>
    <source>
        <strain evidence="2 3">ATCC 700373</strain>
    </source>
</reference>
<dbReference type="PANTHER" id="PTHR37308:SF1">
    <property type="entry name" value="POLYPRENYL-PHOSPHATE TRANSPORTER"/>
    <property type="match status" value="1"/>
</dbReference>
<dbReference type="AlphaFoldDB" id="A0AAC9RT67"/>
<feature type="transmembrane region" description="Helical" evidence="1">
    <location>
        <begin position="117"/>
        <end position="135"/>
    </location>
</feature>
<name>A0AAC9RT67_9STAP</name>
<keyword evidence="1" id="KW-0812">Transmembrane</keyword>
<dbReference type="Pfam" id="PF04018">
    <property type="entry name" value="VCA0040-like"/>
    <property type="match status" value="1"/>
</dbReference>